<protein>
    <submittedName>
        <fullName evidence="1">Uncharacterized protein</fullName>
    </submittedName>
</protein>
<organism evidence="1 2">
    <name type="scientific">Pyrus ussuriensis x Pyrus communis</name>
    <dbReference type="NCBI Taxonomy" id="2448454"/>
    <lineage>
        <taxon>Eukaryota</taxon>
        <taxon>Viridiplantae</taxon>
        <taxon>Streptophyta</taxon>
        <taxon>Embryophyta</taxon>
        <taxon>Tracheophyta</taxon>
        <taxon>Spermatophyta</taxon>
        <taxon>Magnoliopsida</taxon>
        <taxon>eudicotyledons</taxon>
        <taxon>Gunneridae</taxon>
        <taxon>Pentapetalae</taxon>
        <taxon>rosids</taxon>
        <taxon>fabids</taxon>
        <taxon>Rosales</taxon>
        <taxon>Rosaceae</taxon>
        <taxon>Amygdaloideae</taxon>
        <taxon>Maleae</taxon>
        <taxon>Pyrus</taxon>
    </lineage>
</organism>
<accession>A0A5N5I004</accession>
<proteinExistence type="predicted"/>
<gene>
    <name evidence="1" type="ORF">D8674_033769</name>
</gene>
<evidence type="ECO:0000313" key="1">
    <source>
        <dbReference type="EMBL" id="KAB2628974.1"/>
    </source>
</evidence>
<dbReference type="EMBL" id="SMOL01000148">
    <property type="protein sequence ID" value="KAB2628974.1"/>
    <property type="molecule type" value="Genomic_DNA"/>
</dbReference>
<dbReference type="Proteomes" id="UP000327157">
    <property type="component" value="Chromosome 8"/>
</dbReference>
<evidence type="ECO:0000313" key="2">
    <source>
        <dbReference type="Proteomes" id="UP000327157"/>
    </source>
</evidence>
<comment type="caution">
    <text evidence="1">The sequence shown here is derived from an EMBL/GenBank/DDBJ whole genome shotgun (WGS) entry which is preliminary data.</text>
</comment>
<reference evidence="2" key="2">
    <citation type="submission" date="2019-10" db="EMBL/GenBank/DDBJ databases">
        <title>A de novo genome assembly of a pear dwarfing rootstock.</title>
        <authorList>
            <person name="Wang F."/>
            <person name="Wang J."/>
            <person name="Li S."/>
            <person name="Zhang Y."/>
            <person name="Fang M."/>
            <person name="Ma L."/>
            <person name="Zhao Y."/>
            <person name="Jiang S."/>
        </authorList>
    </citation>
    <scope>NUCLEOTIDE SEQUENCE [LARGE SCALE GENOMIC DNA]</scope>
</reference>
<dbReference type="AlphaFoldDB" id="A0A5N5I004"/>
<keyword evidence="2" id="KW-1185">Reference proteome</keyword>
<reference evidence="1 2" key="1">
    <citation type="submission" date="2019-09" db="EMBL/GenBank/DDBJ databases">
        <authorList>
            <person name="Ou C."/>
        </authorList>
    </citation>
    <scope>NUCLEOTIDE SEQUENCE [LARGE SCALE GENOMIC DNA]</scope>
    <source>
        <strain evidence="1">S2</strain>
        <tissue evidence="1">Leaf</tissue>
    </source>
</reference>
<name>A0A5N5I004_9ROSA</name>
<reference evidence="1 2" key="3">
    <citation type="submission" date="2019-11" db="EMBL/GenBank/DDBJ databases">
        <title>A de novo genome assembly of a pear dwarfing rootstock.</title>
        <authorList>
            <person name="Wang F."/>
            <person name="Wang J."/>
            <person name="Li S."/>
            <person name="Zhang Y."/>
            <person name="Fang M."/>
            <person name="Ma L."/>
            <person name="Zhao Y."/>
            <person name="Jiang S."/>
        </authorList>
    </citation>
    <scope>NUCLEOTIDE SEQUENCE [LARGE SCALE GENOMIC DNA]</scope>
    <source>
        <strain evidence="1">S2</strain>
        <tissue evidence="1">Leaf</tissue>
    </source>
</reference>
<sequence>MISSFSNPGFPHVHAHLTHLPTIDARLSAVIDSLKASMCAEFRAIRDSALALCKAVDSAVAPICRNLALLHHDLALVHSIPPLLISSPLLRAMTNSPVQPPHSFTICHTGSPNGIGF</sequence>